<protein>
    <submittedName>
        <fullName evidence="4">Amylo-alpha-1,6-glucosidase</fullName>
    </submittedName>
</protein>
<evidence type="ECO:0000313" key="5">
    <source>
        <dbReference type="Proteomes" id="UP000515861"/>
    </source>
</evidence>
<evidence type="ECO:0000259" key="3">
    <source>
        <dbReference type="Pfam" id="PF22422"/>
    </source>
</evidence>
<dbReference type="InterPro" id="IPR032856">
    <property type="entry name" value="GDE_N_bis"/>
</dbReference>
<dbReference type="Gene3D" id="1.50.10.10">
    <property type="match status" value="1"/>
</dbReference>
<dbReference type="Pfam" id="PF14742">
    <property type="entry name" value="GDE_N_bis"/>
    <property type="match status" value="1"/>
</dbReference>
<feature type="domain" description="Putative glycogen debranching enzyme N-terminal" evidence="2">
    <location>
        <begin position="38"/>
        <end position="230"/>
    </location>
</feature>
<dbReference type="InterPro" id="IPR008928">
    <property type="entry name" value="6-hairpin_glycosidase_sf"/>
</dbReference>
<reference evidence="4 5" key="1">
    <citation type="submission" date="2020-08" db="EMBL/GenBank/DDBJ databases">
        <title>Sphingomonas sp. sand1-3 16S ribosomal RNA gene Genome sequencing and assembly.</title>
        <authorList>
            <person name="Kang M."/>
        </authorList>
    </citation>
    <scope>NUCLEOTIDE SEQUENCE [LARGE SCALE GENOMIC DNA]</scope>
    <source>
        <strain evidence="5">sand1-3</strain>
    </source>
</reference>
<dbReference type="EMBL" id="CP060697">
    <property type="protein sequence ID" value="QNM81985.1"/>
    <property type="molecule type" value="Genomic_DNA"/>
</dbReference>
<dbReference type="GO" id="GO:0005975">
    <property type="term" value="P:carbohydrate metabolic process"/>
    <property type="evidence" value="ECO:0007669"/>
    <property type="project" value="InterPro"/>
</dbReference>
<name>A0A7G9L036_9SPHN</name>
<evidence type="ECO:0000256" key="1">
    <source>
        <dbReference type="SAM" id="MobiDB-lite"/>
    </source>
</evidence>
<keyword evidence="5" id="KW-1185">Reference proteome</keyword>
<accession>A0A7G9L036</accession>
<gene>
    <name evidence="4" type="ORF">H8M03_08040</name>
</gene>
<evidence type="ECO:0000313" key="4">
    <source>
        <dbReference type="EMBL" id="QNM81985.1"/>
    </source>
</evidence>
<dbReference type="Pfam" id="PF22422">
    <property type="entry name" value="MGH1-like_GH"/>
    <property type="match status" value="1"/>
</dbReference>
<evidence type="ECO:0000259" key="2">
    <source>
        <dbReference type="Pfam" id="PF14742"/>
    </source>
</evidence>
<sequence length="733" mass="80742">MNYPGTPTAAGADEAAPPETDYRIDVTESLVERTLRSLKHNDLFAVFDQQGNCRGGASGPDGLFYKDTRFLSHLMLRLCDSEPMQLGSVVLDDNGAMVVDLSNADLHSPSGAIWLHRESVHLQRFKFLSGNAAYERIRVRAFDPVGRTMSLSLEFHCDFADLFEVRGASRMHHGKRSIAVTSDREVVYRYVGLDDVAREAVMRFDPPPSEISEHNVRWELDLDETPEQTVLWQVSCRIAGEEDEDRAPAAAYRAMRRGRAALNTERVQASSDNSLFNAIIKRAWSDLDMLVTQTPHGEYPYAGVPWYSTIFGRDGIITALQTLWCAPSLARGVLKTLAALQATAIDAKADAQPGKILHETRGGEMAALGEVPFGRYYGSVDSTPLFVLLAGRYFERTGDIETIRQIWPNIVAAIGWMDDYGDEDGDGFIEYSRMTEQGLSNQGWKDSFDSIFHADGRLAEGPIALCEVQAYAFAARKEAAPLAALLGETAMAQKLADDAEALRQAFEDKFWLEDLGTYALALDGKKQPCRVLSSNAGHCLFAGIAAPDRARRVADHLLGQRLFSGWGVRTIASGEARYNPMSYHNGSIWPHDNGLIALGLARYGCKQEIAAIFGGIFDSATYNELRRLPELFCGFARRKRSGPTSYPVACSPQAWAAATIFALISASIGCEFDLEARELRLIDPVLPGFLDELTLRNIVIGNSSVDIRLTRAGDDVTTTSLRRSGASRLTISK</sequence>
<dbReference type="InterPro" id="IPR012341">
    <property type="entry name" value="6hp_glycosidase-like_sf"/>
</dbReference>
<dbReference type="RefSeq" id="WP_187478941.1">
    <property type="nucleotide sequence ID" value="NZ_CP060697.1"/>
</dbReference>
<dbReference type="Proteomes" id="UP000515861">
    <property type="component" value="Chromosome"/>
</dbReference>
<dbReference type="SUPFAM" id="SSF48208">
    <property type="entry name" value="Six-hairpin glycosidases"/>
    <property type="match status" value="1"/>
</dbReference>
<dbReference type="KEGG" id="ssau:H8M03_08040"/>
<dbReference type="InterPro" id="IPR054491">
    <property type="entry name" value="MGH1-like_GH"/>
</dbReference>
<feature type="domain" description="Mannosylglycerate hydrolase MGH1-like glycoside hydrolase" evidence="3">
    <location>
        <begin position="319"/>
        <end position="612"/>
    </location>
</feature>
<organism evidence="4 5">
    <name type="scientific">Sphingomonas sabuli</name>
    <dbReference type="NCBI Taxonomy" id="2764186"/>
    <lineage>
        <taxon>Bacteria</taxon>
        <taxon>Pseudomonadati</taxon>
        <taxon>Pseudomonadota</taxon>
        <taxon>Alphaproteobacteria</taxon>
        <taxon>Sphingomonadales</taxon>
        <taxon>Sphingomonadaceae</taxon>
        <taxon>Sphingomonas</taxon>
    </lineage>
</organism>
<feature type="region of interest" description="Disordered" evidence="1">
    <location>
        <begin position="1"/>
        <end position="21"/>
    </location>
</feature>
<proteinExistence type="predicted"/>
<dbReference type="AlphaFoldDB" id="A0A7G9L036"/>